<protein>
    <submittedName>
        <fullName evidence="2">Uncharacterized protein</fullName>
    </submittedName>
</protein>
<feature type="chain" id="PRO_5035246676" evidence="1">
    <location>
        <begin position="25"/>
        <end position="114"/>
    </location>
</feature>
<reference evidence="2" key="1">
    <citation type="submission" date="2020-07" db="EMBL/GenBank/DDBJ databases">
        <title>The High-quality genome of the commercially important snow crab, Chionoecetes opilio.</title>
        <authorList>
            <person name="Jeong J.-H."/>
            <person name="Ryu S."/>
        </authorList>
    </citation>
    <scope>NUCLEOTIDE SEQUENCE</scope>
    <source>
        <strain evidence="2">MADBK_172401_WGS</strain>
        <tissue evidence="2">Digestive gland</tissue>
    </source>
</reference>
<dbReference type="EMBL" id="JACEEZ010003844">
    <property type="protein sequence ID" value="KAG0726963.1"/>
    <property type="molecule type" value="Genomic_DNA"/>
</dbReference>
<name>A0A8J5CNH5_CHIOP</name>
<comment type="caution">
    <text evidence="2">The sequence shown here is derived from an EMBL/GenBank/DDBJ whole genome shotgun (WGS) entry which is preliminary data.</text>
</comment>
<keyword evidence="1" id="KW-0732">Signal</keyword>
<proteinExistence type="predicted"/>
<feature type="signal peptide" evidence="1">
    <location>
        <begin position="1"/>
        <end position="24"/>
    </location>
</feature>
<gene>
    <name evidence="2" type="ORF">GWK47_035582</name>
</gene>
<evidence type="ECO:0000256" key="1">
    <source>
        <dbReference type="SAM" id="SignalP"/>
    </source>
</evidence>
<evidence type="ECO:0000313" key="2">
    <source>
        <dbReference type="EMBL" id="KAG0726963.1"/>
    </source>
</evidence>
<sequence length="114" mass="12587">MASQAVRVLVVLAVTSAVVRPTKPSEVLPLPSLTDVTIGSLSVSNYALRESECPMKRTGTDYICIKCGVACNHGMGVCAQQVEWRMKNNIRIIWKRGCVCVREPRHEDINMAEV</sequence>
<organism evidence="2 3">
    <name type="scientific">Chionoecetes opilio</name>
    <name type="common">Atlantic snow crab</name>
    <name type="synonym">Cancer opilio</name>
    <dbReference type="NCBI Taxonomy" id="41210"/>
    <lineage>
        <taxon>Eukaryota</taxon>
        <taxon>Metazoa</taxon>
        <taxon>Ecdysozoa</taxon>
        <taxon>Arthropoda</taxon>
        <taxon>Crustacea</taxon>
        <taxon>Multicrustacea</taxon>
        <taxon>Malacostraca</taxon>
        <taxon>Eumalacostraca</taxon>
        <taxon>Eucarida</taxon>
        <taxon>Decapoda</taxon>
        <taxon>Pleocyemata</taxon>
        <taxon>Brachyura</taxon>
        <taxon>Eubrachyura</taxon>
        <taxon>Majoidea</taxon>
        <taxon>Majidae</taxon>
        <taxon>Chionoecetes</taxon>
    </lineage>
</organism>
<keyword evidence="3" id="KW-1185">Reference proteome</keyword>
<evidence type="ECO:0000313" key="3">
    <source>
        <dbReference type="Proteomes" id="UP000770661"/>
    </source>
</evidence>
<dbReference type="AlphaFoldDB" id="A0A8J5CNH5"/>
<accession>A0A8J5CNH5</accession>
<dbReference type="Proteomes" id="UP000770661">
    <property type="component" value="Unassembled WGS sequence"/>
</dbReference>